<organism evidence="1 2">
    <name type="scientific">Candidatus Methanoperedens nitratireducens</name>
    <dbReference type="NCBI Taxonomy" id="1392998"/>
    <lineage>
        <taxon>Archaea</taxon>
        <taxon>Methanobacteriati</taxon>
        <taxon>Methanobacteriota</taxon>
        <taxon>Stenosarchaea group</taxon>
        <taxon>Methanomicrobia</taxon>
        <taxon>Methanosarcinales</taxon>
        <taxon>ANME-2 cluster</taxon>
        <taxon>Candidatus Methanoperedentaceae</taxon>
        <taxon>Candidatus Methanoperedens</taxon>
    </lineage>
</organism>
<evidence type="ECO:0000313" key="2">
    <source>
        <dbReference type="Proteomes" id="UP000050360"/>
    </source>
</evidence>
<comment type="caution">
    <text evidence="1">The sequence shown here is derived from an EMBL/GenBank/DDBJ whole genome shotgun (WGS) entry which is preliminary data.</text>
</comment>
<protein>
    <submittedName>
        <fullName evidence="1">Uncharacterized protein</fullName>
    </submittedName>
</protein>
<sequence length="32" mass="3785">MPKKRDIMTFSGIGIMNLENQEKRNENGTIYR</sequence>
<proteinExistence type="predicted"/>
<accession>A0A0P8CD02</accession>
<gene>
    <name evidence="1" type="ORF">MPEBLZ_00569</name>
</gene>
<dbReference type="Proteomes" id="UP000050360">
    <property type="component" value="Unassembled WGS sequence"/>
</dbReference>
<dbReference type="AlphaFoldDB" id="A0A0P8CD02"/>
<evidence type="ECO:0000313" key="1">
    <source>
        <dbReference type="EMBL" id="KPQ44840.1"/>
    </source>
</evidence>
<name>A0A0P8CD02_9EURY</name>
<dbReference type="EMBL" id="LKCM01000051">
    <property type="protein sequence ID" value="KPQ44840.1"/>
    <property type="molecule type" value="Genomic_DNA"/>
</dbReference>
<reference evidence="1 2" key="1">
    <citation type="submission" date="2015-09" db="EMBL/GenBank/DDBJ databases">
        <title>A metagenomics-based metabolic model of nitrate-dependent anaerobic oxidation of methane by Methanoperedens-like archaea.</title>
        <authorList>
            <person name="Arshad A."/>
            <person name="Speth D.R."/>
            <person name="De Graaf R.M."/>
            <person name="Op Den Camp H.J."/>
            <person name="Jetten M.S."/>
            <person name="Welte C.U."/>
        </authorList>
    </citation>
    <scope>NUCLEOTIDE SEQUENCE [LARGE SCALE GENOMIC DNA]</scope>
</reference>